<evidence type="ECO:0000313" key="7">
    <source>
        <dbReference type="EMBL" id="TRD15476.1"/>
    </source>
</evidence>
<keyword evidence="8" id="KW-1185">Reference proteome</keyword>
<keyword evidence="6" id="KW-0411">Iron-sulfur</keyword>
<dbReference type="SFLD" id="SFLDG01063">
    <property type="entry name" value="activating_enzymes__group_1"/>
    <property type="match status" value="1"/>
</dbReference>
<keyword evidence="3" id="KW-0949">S-adenosyl-L-methionine</keyword>
<dbReference type="OrthoDB" id="9792276at2"/>
<accession>A0A547PMV6</accession>
<comment type="cofactor">
    <cofactor evidence="1">
        <name>[4Fe-4S] cluster</name>
        <dbReference type="ChEBI" id="CHEBI:49883"/>
    </cofactor>
</comment>
<evidence type="ECO:0000256" key="4">
    <source>
        <dbReference type="ARBA" id="ARBA00022723"/>
    </source>
</evidence>
<protein>
    <submittedName>
        <fullName evidence="7">Radical SAM protein</fullName>
    </submittedName>
</protein>
<dbReference type="Pfam" id="PF13353">
    <property type="entry name" value="Fer4_12"/>
    <property type="match status" value="1"/>
</dbReference>
<dbReference type="PANTHER" id="PTHR30352">
    <property type="entry name" value="PYRUVATE FORMATE-LYASE-ACTIVATING ENZYME"/>
    <property type="match status" value="1"/>
</dbReference>
<dbReference type="RefSeq" id="WP_142835844.1">
    <property type="nucleotide sequence ID" value="NZ_VFSV01000042.1"/>
</dbReference>
<dbReference type="SUPFAM" id="SSF102114">
    <property type="entry name" value="Radical SAM enzymes"/>
    <property type="match status" value="1"/>
</dbReference>
<evidence type="ECO:0000256" key="5">
    <source>
        <dbReference type="ARBA" id="ARBA00023004"/>
    </source>
</evidence>
<keyword evidence="4" id="KW-0479">Metal-binding</keyword>
<dbReference type="GO" id="GO:0046872">
    <property type="term" value="F:metal ion binding"/>
    <property type="evidence" value="ECO:0007669"/>
    <property type="project" value="UniProtKB-KW"/>
</dbReference>
<dbReference type="AlphaFoldDB" id="A0A547PMV6"/>
<dbReference type="EMBL" id="VFSV01000042">
    <property type="protein sequence ID" value="TRD15476.1"/>
    <property type="molecule type" value="Genomic_DNA"/>
</dbReference>
<organism evidence="7 8">
    <name type="scientific">Palleronia caenipelagi</name>
    <dbReference type="NCBI Taxonomy" id="2489174"/>
    <lineage>
        <taxon>Bacteria</taxon>
        <taxon>Pseudomonadati</taxon>
        <taxon>Pseudomonadota</taxon>
        <taxon>Alphaproteobacteria</taxon>
        <taxon>Rhodobacterales</taxon>
        <taxon>Roseobacteraceae</taxon>
        <taxon>Palleronia</taxon>
    </lineage>
</organism>
<proteinExistence type="predicted"/>
<name>A0A547PMV6_9RHOB</name>
<dbReference type="InterPro" id="IPR013785">
    <property type="entry name" value="Aldolase_TIM"/>
</dbReference>
<dbReference type="PANTHER" id="PTHR30352:SF2">
    <property type="entry name" value="ANAEROBIC RIBONUCLEOSIDE-TRIPHOSPHATE REDUCTASE-ACTIVATING PROTEIN"/>
    <property type="match status" value="1"/>
</dbReference>
<gene>
    <name evidence="7" type="ORF">FEV53_16305</name>
</gene>
<reference evidence="7 8" key="1">
    <citation type="submission" date="2019-06" db="EMBL/GenBank/DDBJ databases">
        <title>Paenimaribius caenipelagi gen. nov., sp. nov., isolated from a tidal flat.</title>
        <authorList>
            <person name="Yoon J.-H."/>
        </authorList>
    </citation>
    <scope>NUCLEOTIDE SEQUENCE [LARGE SCALE GENOMIC DNA]</scope>
    <source>
        <strain evidence="7 8">JBTF-M29</strain>
    </source>
</reference>
<dbReference type="GO" id="GO:0051539">
    <property type="term" value="F:4 iron, 4 sulfur cluster binding"/>
    <property type="evidence" value="ECO:0007669"/>
    <property type="project" value="UniProtKB-KW"/>
</dbReference>
<dbReference type="Proteomes" id="UP000318590">
    <property type="component" value="Unassembled WGS sequence"/>
</dbReference>
<evidence type="ECO:0000256" key="1">
    <source>
        <dbReference type="ARBA" id="ARBA00001966"/>
    </source>
</evidence>
<dbReference type="GO" id="GO:0004748">
    <property type="term" value="F:ribonucleoside-diphosphate reductase activity, thioredoxin disulfide as acceptor"/>
    <property type="evidence" value="ECO:0007669"/>
    <property type="project" value="TreeGrafter"/>
</dbReference>
<evidence type="ECO:0000313" key="8">
    <source>
        <dbReference type="Proteomes" id="UP000318590"/>
    </source>
</evidence>
<keyword evidence="5" id="KW-0408">Iron</keyword>
<comment type="caution">
    <text evidence="7">The sequence shown here is derived from an EMBL/GenBank/DDBJ whole genome shotgun (WGS) entry which is preliminary data.</text>
</comment>
<dbReference type="InterPro" id="IPR034457">
    <property type="entry name" value="Organic_radical-activating"/>
</dbReference>
<dbReference type="Gene3D" id="3.20.20.70">
    <property type="entry name" value="Aldolase class I"/>
    <property type="match status" value="1"/>
</dbReference>
<dbReference type="InterPro" id="IPR058240">
    <property type="entry name" value="rSAM_sf"/>
</dbReference>
<dbReference type="InterPro" id="IPR007197">
    <property type="entry name" value="rSAM"/>
</dbReference>
<dbReference type="SFLD" id="SFLDS00029">
    <property type="entry name" value="Radical_SAM"/>
    <property type="match status" value="1"/>
</dbReference>
<evidence type="ECO:0000256" key="2">
    <source>
        <dbReference type="ARBA" id="ARBA00022485"/>
    </source>
</evidence>
<sequence length="205" mass="22676">MKLRLYEYAEGISRLGPGRRVGIWFQGCPFSCVGCVAPDTLPAGGGVETTVEDLLDWIRTAGKHDGITISGGEPFAQSKALAEILGGARELRLGTIVFSGYTLNSLRRRAKREPSISSALSRIDLLVDGQFEIKKRSLFGLRGSDNQKFHFLTQRYRGHVQEIFGYERSKFELVEGMTGKMLVGVPDQAAELVWDRLAPDTEDPI</sequence>
<dbReference type="SFLD" id="SFLDG01066">
    <property type="entry name" value="organic_radical-activating_enz"/>
    <property type="match status" value="1"/>
</dbReference>
<evidence type="ECO:0000256" key="3">
    <source>
        <dbReference type="ARBA" id="ARBA00022691"/>
    </source>
</evidence>
<keyword evidence="2" id="KW-0004">4Fe-4S</keyword>
<evidence type="ECO:0000256" key="6">
    <source>
        <dbReference type="ARBA" id="ARBA00023014"/>
    </source>
</evidence>